<sequence>MDGIYFVEDASCGTTIGNRTCDYFFSSTEAKDIFVRDHLVIVPRLLKTFTISVDE</sequence>
<protein>
    <submittedName>
        <fullName evidence="1">Uncharacterized protein</fullName>
    </submittedName>
</protein>
<name>A0A6C0CH13_9ZZZZ</name>
<organism evidence="1">
    <name type="scientific">viral metagenome</name>
    <dbReference type="NCBI Taxonomy" id="1070528"/>
    <lineage>
        <taxon>unclassified sequences</taxon>
        <taxon>metagenomes</taxon>
        <taxon>organismal metagenomes</taxon>
    </lineage>
</organism>
<dbReference type="EMBL" id="MN739413">
    <property type="protein sequence ID" value="QHT03583.1"/>
    <property type="molecule type" value="Genomic_DNA"/>
</dbReference>
<accession>A0A6C0CH13</accession>
<reference evidence="1" key="1">
    <citation type="journal article" date="2020" name="Nature">
        <title>Giant virus diversity and host interactions through global metagenomics.</title>
        <authorList>
            <person name="Schulz F."/>
            <person name="Roux S."/>
            <person name="Paez-Espino D."/>
            <person name="Jungbluth S."/>
            <person name="Walsh D.A."/>
            <person name="Denef V.J."/>
            <person name="McMahon K.D."/>
            <person name="Konstantinidis K.T."/>
            <person name="Eloe-Fadrosh E.A."/>
            <person name="Kyrpides N.C."/>
            <person name="Woyke T."/>
        </authorList>
    </citation>
    <scope>NUCLEOTIDE SEQUENCE</scope>
    <source>
        <strain evidence="1">GVMAG-M-3300021079-18</strain>
    </source>
</reference>
<proteinExistence type="predicted"/>
<evidence type="ECO:0000313" key="1">
    <source>
        <dbReference type="EMBL" id="QHT03583.1"/>
    </source>
</evidence>
<dbReference type="AlphaFoldDB" id="A0A6C0CH13"/>